<feature type="compositionally biased region" description="Low complexity" evidence="1">
    <location>
        <begin position="145"/>
        <end position="158"/>
    </location>
</feature>
<sequence length="193" mass="21211">MEESDGIESLKIENVLLGLKTDSMFSDFATKCLQALWRPISNADSERYFSSYEMGPHPMYLSQLSPGRGEGSDTDMEPTASQSQDCEPTPPLQRHGSKSNFFLPPVEGGDSPRKPPQQTRGPFTRGSPHPRPRGMESSQSRSHTPDPLSPDSQQPLPQRSGPSPTMQQRIKAIGVPTPLAMSSPVRRCHKPVS</sequence>
<proteinExistence type="predicted"/>
<protein>
    <submittedName>
        <fullName evidence="2">Uncharacterized protein</fullName>
    </submittedName>
</protein>
<gene>
    <name evidence="2" type="ORF">TPSB3V08_LOCUS3771</name>
</gene>
<organism evidence="2">
    <name type="scientific">Timema poppense</name>
    <name type="common">Walking stick</name>
    <dbReference type="NCBI Taxonomy" id="170557"/>
    <lineage>
        <taxon>Eukaryota</taxon>
        <taxon>Metazoa</taxon>
        <taxon>Ecdysozoa</taxon>
        <taxon>Arthropoda</taxon>
        <taxon>Hexapoda</taxon>
        <taxon>Insecta</taxon>
        <taxon>Pterygota</taxon>
        <taxon>Neoptera</taxon>
        <taxon>Polyneoptera</taxon>
        <taxon>Phasmatodea</taxon>
        <taxon>Timematodea</taxon>
        <taxon>Timematoidea</taxon>
        <taxon>Timematidae</taxon>
        <taxon>Timema</taxon>
    </lineage>
</organism>
<reference evidence="2" key="1">
    <citation type="submission" date="2020-11" db="EMBL/GenBank/DDBJ databases">
        <authorList>
            <person name="Tran Van P."/>
        </authorList>
    </citation>
    <scope>NUCLEOTIDE SEQUENCE</scope>
</reference>
<accession>A0A7R9CWM3</accession>
<dbReference type="AlphaFoldDB" id="A0A7R9CWM3"/>
<evidence type="ECO:0000256" key="1">
    <source>
        <dbReference type="SAM" id="MobiDB-lite"/>
    </source>
</evidence>
<name>A0A7R9CWM3_TIMPO</name>
<dbReference type="EMBL" id="OD001699">
    <property type="protein sequence ID" value="CAD7402886.1"/>
    <property type="molecule type" value="Genomic_DNA"/>
</dbReference>
<evidence type="ECO:0000313" key="2">
    <source>
        <dbReference type="EMBL" id="CAD7402886.1"/>
    </source>
</evidence>
<feature type="region of interest" description="Disordered" evidence="1">
    <location>
        <begin position="50"/>
        <end position="193"/>
    </location>
</feature>